<evidence type="ECO:0000313" key="1">
    <source>
        <dbReference type="EMBL" id="WBO62009.1"/>
    </source>
</evidence>
<dbReference type="RefSeq" id="WP_270079959.1">
    <property type="nucleotide sequence ID" value="NZ_CP115300.1"/>
</dbReference>
<dbReference type="Proteomes" id="UP001212326">
    <property type="component" value="Chromosome"/>
</dbReference>
<name>A0ABY7NW33_9ACTN</name>
<sequence length="338" mass="36640">MTNGEHDASADVREARRLLDTEWRVDADAILEGARRMIALGPRYAGEAATRLGLVFTSNQHVGSARRIEAARIRASLGGDHVKSAAGSLQLVANEYRGYVEQWENIDGAYALARLAPQYVGEGAALLRSFLSSSGHHLDDWDRAYALPRLATLRGPGLQPELPYEGQEFPVHGLAHGAAERWLEGWGTVEGKPEKPLWFVSHGYRTAAGATVVVSTWRPVDSNRYGSHGLQKAFDEARVECLAGALHLAFRPDPDRFAFPAGPDDAEAEAAFREAGRLGPEHKWPTTLGIEVDGSRTEFEFQRAGDAWAAVGEVGPFVIGVYGRGGEPGGEPLARARP</sequence>
<organism evidence="1 2">
    <name type="scientific">Streptomyces camelliae</name>
    <dbReference type="NCBI Taxonomy" id="3004093"/>
    <lineage>
        <taxon>Bacteria</taxon>
        <taxon>Bacillati</taxon>
        <taxon>Actinomycetota</taxon>
        <taxon>Actinomycetes</taxon>
        <taxon>Kitasatosporales</taxon>
        <taxon>Streptomycetaceae</taxon>
        <taxon>Streptomyces</taxon>
    </lineage>
</organism>
<reference evidence="1 2" key="1">
    <citation type="submission" date="2022-12" db="EMBL/GenBank/DDBJ databases">
        <authorList>
            <person name="Mo P."/>
        </authorList>
    </citation>
    <scope>NUCLEOTIDE SEQUENCE [LARGE SCALE GENOMIC DNA]</scope>
    <source>
        <strain evidence="1 2">HUAS 2-6</strain>
    </source>
</reference>
<protein>
    <submittedName>
        <fullName evidence="1">Uncharacterized protein</fullName>
    </submittedName>
</protein>
<gene>
    <name evidence="1" type="ORF">O1G22_03760</name>
</gene>
<evidence type="ECO:0000313" key="2">
    <source>
        <dbReference type="Proteomes" id="UP001212326"/>
    </source>
</evidence>
<keyword evidence="2" id="KW-1185">Reference proteome</keyword>
<proteinExistence type="predicted"/>
<accession>A0ABY7NW33</accession>
<dbReference type="EMBL" id="CP115300">
    <property type="protein sequence ID" value="WBO62009.1"/>
    <property type="molecule type" value="Genomic_DNA"/>
</dbReference>